<feature type="domain" description="L,D-TPase catalytic" evidence="14">
    <location>
        <begin position="99"/>
        <end position="236"/>
    </location>
</feature>
<evidence type="ECO:0000256" key="4">
    <source>
        <dbReference type="ARBA" id="ARBA00022676"/>
    </source>
</evidence>
<dbReference type="Gene3D" id="2.40.440.10">
    <property type="entry name" value="L,D-transpeptidase catalytic domain-like"/>
    <property type="match status" value="1"/>
</dbReference>
<dbReference type="InterPro" id="IPR050979">
    <property type="entry name" value="LD-transpeptidase"/>
</dbReference>
<evidence type="ECO:0000256" key="3">
    <source>
        <dbReference type="ARBA" id="ARBA00005992"/>
    </source>
</evidence>
<accession>A0ABV6C7Z5</accession>
<evidence type="ECO:0000256" key="8">
    <source>
        <dbReference type="ARBA" id="ARBA00022801"/>
    </source>
</evidence>
<comment type="subcellular location">
    <subcellularLocation>
        <location evidence="1">Periplasm</location>
    </subcellularLocation>
</comment>
<feature type="active site" description="Nucleophile" evidence="12">
    <location>
        <position position="212"/>
    </location>
</feature>
<feature type="chain" id="PRO_5046162246" evidence="13">
    <location>
        <begin position="25"/>
        <end position="308"/>
    </location>
</feature>
<reference evidence="15 16" key="1">
    <citation type="submission" date="2024-09" db="EMBL/GenBank/DDBJ databases">
        <authorList>
            <person name="Sun Q."/>
            <person name="Mori K."/>
        </authorList>
    </citation>
    <scope>NUCLEOTIDE SEQUENCE [LARGE SCALE GENOMIC DNA]</scope>
    <source>
        <strain evidence="15 16">CCM 8545</strain>
    </source>
</reference>
<evidence type="ECO:0000313" key="15">
    <source>
        <dbReference type="EMBL" id="MFC0179077.1"/>
    </source>
</evidence>
<dbReference type="Proteomes" id="UP001589758">
    <property type="component" value="Unassembled WGS sequence"/>
</dbReference>
<feature type="active site" description="Proton donor/acceptor" evidence="12">
    <location>
        <position position="196"/>
    </location>
</feature>
<evidence type="ECO:0000256" key="1">
    <source>
        <dbReference type="ARBA" id="ARBA00004418"/>
    </source>
</evidence>
<evidence type="ECO:0000256" key="2">
    <source>
        <dbReference type="ARBA" id="ARBA00004752"/>
    </source>
</evidence>
<keyword evidence="6 13" id="KW-0732">Signal</keyword>
<dbReference type="InterPro" id="IPR041597">
    <property type="entry name" value="Ldt_C"/>
</dbReference>
<evidence type="ECO:0000256" key="12">
    <source>
        <dbReference type="PROSITE-ProRule" id="PRU01373"/>
    </source>
</evidence>
<comment type="caution">
    <text evidence="15">The sequence shown here is derived from an EMBL/GenBank/DDBJ whole genome shotgun (WGS) entry which is preliminary data.</text>
</comment>
<dbReference type="InterPro" id="IPR038063">
    <property type="entry name" value="Transpep_catalytic_dom"/>
</dbReference>
<evidence type="ECO:0000256" key="6">
    <source>
        <dbReference type="ARBA" id="ARBA00022729"/>
    </source>
</evidence>
<name>A0ABV6C7Z5_9GAMM</name>
<dbReference type="RefSeq" id="WP_385876170.1">
    <property type="nucleotide sequence ID" value="NZ_JBHLXE010000027.1"/>
</dbReference>
<evidence type="ECO:0000259" key="14">
    <source>
        <dbReference type="PROSITE" id="PS52029"/>
    </source>
</evidence>
<keyword evidence="7" id="KW-0574">Periplasm</keyword>
<dbReference type="CDD" id="cd16913">
    <property type="entry name" value="YkuD_like"/>
    <property type="match status" value="1"/>
</dbReference>
<keyword evidence="4" id="KW-0328">Glycosyltransferase</keyword>
<organism evidence="15 16">
    <name type="scientific">Thorsellia kenyensis</name>
    <dbReference type="NCBI Taxonomy" id="1549888"/>
    <lineage>
        <taxon>Bacteria</taxon>
        <taxon>Pseudomonadati</taxon>
        <taxon>Pseudomonadota</taxon>
        <taxon>Gammaproteobacteria</taxon>
        <taxon>Enterobacterales</taxon>
        <taxon>Thorselliaceae</taxon>
        <taxon>Thorsellia</taxon>
    </lineage>
</organism>
<comment type="pathway">
    <text evidence="2 12">Cell wall biogenesis; peptidoglycan biosynthesis.</text>
</comment>
<dbReference type="CDD" id="cd00118">
    <property type="entry name" value="LysM"/>
    <property type="match status" value="1"/>
</dbReference>
<protein>
    <submittedName>
        <fullName evidence="15">L,D-transpeptidase family protein</fullName>
    </submittedName>
</protein>
<dbReference type="PROSITE" id="PS52029">
    <property type="entry name" value="LD_TPASE"/>
    <property type="match status" value="1"/>
</dbReference>
<gene>
    <name evidence="15" type="ORF">ACFFIT_03025</name>
</gene>
<keyword evidence="10 12" id="KW-0573">Peptidoglycan synthesis</keyword>
<comment type="similarity">
    <text evidence="3">Belongs to the YkuD family.</text>
</comment>
<proteinExistence type="inferred from homology"/>
<keyword evidence="11 12" id="KW-0961">Cell wall biogenesis/degradation</keyword>
<sequence>MRRILSFILVSVMSIGTIFNTAQATEYPLPPEGSRLIGENIIYKIPDDSTMDLETIAAKYKVGFYAMLQANPGIDAWLPKPGSEIIIPHQMLLPDTKREGIVVNLTEMRLFYFPKGQNKVIVYPIGIGLQGIDTPLMTTSISQKIPNPTWTPTPSIRKRYAAQGVTLPAVWPAGPDNPMGEFALRLAYGSGTYLIHGTNADFGIGLRVSSGCIRLRPDDIKALFGKVAKGERVQIISEAIKVSVEPDGRRYVEVHEPLSKREGEDTKTLPIPLNQSVKAFSTHPNTDTALFEEQYKRRSGLPTQVGRL</sequence>
<dbReference type="InterPro" id="IPR018392">
    <property type="entry name" value="LysM"/>
</dbReference>
<dbReference type="InterPro" id="IPR005490">
    <property type="entry name" value="LD_TPept_cat_dom"/>
</dbReference>
<dbReference type="SUPFAM" id="SSF141523">
    <property type="entry name" value="L,D-transpeptidase catalytic domain-like"/>
    <property type="match status" value="1"/>
</dbReference>
<evidence type="ECO:0000313" key="16">
    <source>
        <dbReference type="Proteomes" id="UP001589758"/>
    </source>
</evidence>
<dbReference type="Pfam" id="PF17969">
    <property type="entry name" value="Ldt_C"/>
    <property type="match status" value="1"/>
</dbReference>
<evidence type="ECO:0000256" key="11">
    <source>
        <dbReference type="ARBA" id="ARBA00023316"/>
    </source>
</evidence>
<evidence type="ECO:0000256" key="7">
    <source>
        <dbReference type="ARBA" id="ARBA00022764"/>
    </source>
</evidence>
<evidence type="ECO:0000256" key="5">
    <source>
        <dbReference type="ARBA" id="ARBA00022679"/>
    </source>
</evidence>
<evidence type="ECO:0000256" key="10">
    <source>
        <dbReference type="ARBA" id="ARBA00022984"/>
    </source>
</evidence>
<dbReference type="PANTHER" id="PTHR30582">
    <property type="entry name" value="L,D-TRANSPEPTIDASE"/>
    <property type="match status" value="1"/>
</dbReference>
<keyword evidence="8" id="KW-0378">Hydrolase</keyword>
<dbReference type="EMBL" id="JBHLXE010000027">
    <property type="protein sequence ID" value="MFC0179077.1"/>
    <property type="molecule type" value="Genomic_DNA"/>
</dbReference>
<feature type="signal peptide" evidence="13">
    <location>
        <begin position="1"/>
        <end position="24"/>
    </location>
</feature>
<dbReference type="PANTHER" id="PTHR30582:SF29">
    <property type="entry name" value="L,D-TRANSPEPTIDASE YNHG-RELATED"/>
    <property type="match status" value="1"/>
</dbReference>
<keyword evidence="9 12" id="KW-0133">Cell shape</keyword>
<keyword evidence="5" id="KW-0808">Transferase</keyword>
<evidence type="ECO:0000256" key="13">
    <source>
        <dbReference type="SAM" id="SignalP"/>
    </source>
</evidence>
<keyword evidence="16" id="KW-1185">Reference proteome</keyword>
<dbReference type="Pfam" id="PF03734">
    <property type="entry name" value="YkuD"/>
    <property type="match status" value="1"/>
</dbReference>
<evidence type="ECO:0000256" key="9">
    <source>
        <dbReference type="ARBA" id="ARBA00022960"/>
    </source>
</evidence>